<protein>
    <recommendedName>
        <fullName evidence="4">OCRE domain-containing protein</fullName>
    </recommendedName>
</protein>
<keyword evidence="3" id="KW-1185">Reference proteome</keyword>
<comment type="caution">
    <text evidence="2">The sequence shown here is derived from an EMBL/GenBank/DDBJ whole genome shotgun (WGS) entry which is preliminary data.</text>
</comment>
<feature type="compositionally biased region" description="Basic and acidic residues" evidence="1">
    <location>
        <begin position="101"/>
        <end position="120"/>
    </location>
</feature>
<organism evidence="2 3">
    <name type="scientific">Volvox africanus</name>
    <dbReference type="NCBI Taxonomy" id="51714"/>
    <lineage>
        <taxon>Eukaryota</taxon>
        <taxon>Viridiplantae</taxon>
        <taxon>Chlorophyta</taxon>
        <taxon>core chlorophytes</taxon>
        <taxon>Chlorophyceae</taxon>
        <taxon>CS clade</taxon>
        <taxon>Chlamydomonadales</taxon>
        <taxon>Volvocaceae</taxon>
        <taxon>Volvox</taxon>
    </lineage>
</organism>
<sequence length="136" mass="15101">MPRTDECAQEDAQAACQSELLEEVDFIPSASFKGAREGYVFKKDDAGLGYYKDITLSSGLQTAAEVQKAKPIIVKPNNSLLKSLQKRGPTLPTPSGVSKKTKTDDDKDAPRYLKEMERYKKMSCSSDTKHDRPLVK</sequence>
<gene>
    <name evidence="2" type="ORF">VaNZ11_011996</name>
</gene>
<dbReference type="Proteomes" id="UP001165090">
    <property type="component" value="Unassembled WGS sequence"/>
</dbReference>
<evidence type="ECO:0008006" key="4">
    <source>
        <dbReference type="Google" id="ProtNLM"/>
    </source>
</evidence>
<evidence type="ECO:0000313" key="3">
    <source>
        <dbReference type="Proteomes" id="UP001165090"/>
    </source>
</evidence>
<dbReference type="EMBL" id="BSDZ01000078">
    <property type="protein sequence ID" value="GLI67743.1"/>
    <property type="molecule type" value="Genomic_DNA"/>
</dbReference>
<accession>A0ABQ5SCU7</accession>
<name>A0ABQ5SCU7_9CHLO</name>
<evidence type="ECO:0000256" key="1">
    <source>
        <dbReference type="SAM" id="MobiDB-lite"/>
    </source>
</evidence>
<feature type="compositionally biased region" description="Basic and acidic residues" evidence="1">
    <location>
        <begin position="127"/>
        <end position="136"/>
    </location>
</feature>
<reference evidence="2 3" key="1">
    <citation type="journal article" date="2023" name="IScience">
        <title>Expanded male sex-determining region conserved during the evolution of homothallism in the green alga Volvox.</title>
        <authorList>
            <person name="Yamamoto K."/>
            <person name="Matsuzaki R."/>
            <person name="Mahakham W."/>
            <person name="Heman W."/>
            <person name="Sekimoto H."/>
            <person name="Kawachi M."/>
            <person name="Minakuchi Y."/>
            <person name="Toyoda A."/>
            <person name="Nozaki H."/>
        </authorList>
    </citation>
    <scope>NUCLEOTIDE SEQUENCE [LARGE SCALE GENOMIC DNA]</scope>
    <source>
        <strain evidence="2 3">NIES-4468</strain>
    </source>
</reference>
<evidence type="ECO:0000313" key="2">
    <source>
        <dbReference type="EMBL" id="GLI67743.1"/>
    </source>
</evidence>
<feature type="region of interest" description="Disordered" evidence="1">
    <location>
        <begin position="80"/>
        <end position="136"/>
    </location>
</feature>
<proteinExistence type="predicted"/>